<dbReference type="AlphaFoldDB" id="A0A9W5AYR8"/>
<dbReference type="EMBL" id="FBVY01000004">
    <property type="protein sequence ID" value="CUW87767.1"/>
    <property type="molecule type" value="Genomic_DNA"/>
</dbReference>
<organism evidence="7 8">
    <name type="scientific">Agrobacterium genomosp. 2 str. CFBP 5494</name>
    <dbReference type="NCBI Taxonomy" id="1183436"/>
    <lineage>
        <taxon>Bacteria</taxon>
        <taxon>Pseudomonadati</taxon>
        <taxon>Pseudomonadota</taxon>
        <taxon>Alphaproteobacteria</taxon>
        <taxon>Hyphomicrobiales</taxon>
        <taxon>Rhizobiaceae</taxon>
        <taxon>Rhizobium/Agrobacterium group</taxon>
        <taxon>Agrobacterium</taxon>
        <taxon>Agrobacterium tumefaciens complex</taxon>
    </lineage>
</organism>
<dbReference type="Pfam" id="PF00999">
    <property type="entry name" value="Na_H_Exchanger"/>
    <property type="match status" value="1"/>
</dbReference>
<evidence type="ECO:0000256" key="2">
    <source>
        <dbReference type="ARBA" id="ARBA00022692"/>
    </source>
</evidence>
<comment type="caution">
    <text evidence="7">The sequence shown here is derived from an EMBL/GenBank/DDBJ whole genome shotgun (WGS) entry which is preliminary data.</text>
</comment>
<comment type="subcellular location">
    <subcellularLocation>
        <location evidence="1">Membrane</location>
        <topology evidence="1">Multi-pass membrane protein</topology>
    </subcellularLocation>
</comment>
<evidence type="ECO:0000313" key="7">
    <source>
        <dbReference type="EMBL" id="CUW87767.1"/>
    </source>
</evidence>
<dbReference type="Gene3D" id="1.20.1530.20">
    <property type="match status" value="1"/>
</dbReference>
<protein>
    <submittedName>
        <fullName evidence="7">Glutathione-regulated potassium-efflux system protein</fullName>
    </submittedName>
</protein>
<keyword evidence="8" id="KW-1185">Reference proteome</keyword>
<feature type="transmembrane region" description="Helical" evidence="5">
    <location>
        <begin position="12"/>
        <end position="28"/>
    </location>
</feature>
<dbReference type="GO" id="GO:1902600">
    <property type="term" value="P:proton transmembrane transport"/>
    <property type="evidence" value="ECO:0007669"/>
    <property type="project" value="InterPro"/>
</dbReference>
<feature type="transmembrane region" description="Helical" evidence="5">
    <location>
        <begin position="59"/>
        <end position="78"/>
    </location>
</feature>
<keyword evidence="3 5" id="KW-1133">Transmembrane helix</keyword>
<feature type="transmembrane region" description="Helical" evidence="5">
    <location>
        <begin position="35"/>
        <end position="53"/>
    </location>
</feature>
<evidence type="ECO:0000313" key="8">
    <source>
        <dbReference type="Proteomes" id="UP000191933"/>
    </source>
</evidence>
<keyword evidence="2 5" id="KW-0812">Transmembrane</keyword>
<reference evidence="7 8" key="1">
    <citation type="submission" date="2016-01" db="EMBL/GenBank/DDBJ databases">
        <authorList>
            <person name="Regsiter A."/>
            <person name="william w."/>
        </authorList>
    </citation>
    <scope>NUCLEOTIDE SEQUENCE [LARGE SCALE GENOMIC DNA]</scope>
    <source>
        <strain evidence="7 8">CFBP 5494</strain>
    </source>
</reference>
<evidence type="ECO:0000256" key="3">
    <source>
        <dbReference type="ARBA" id="ARBA00022989"/>
    </source>
</evidence>
<feature type="domain" description="Cation/H+ exchanger transmembrane" evidence="6">
    <location>
        <begin position="22"/>
        <end position="123"/>
    </location>
</feature>
<dbReference type="InterPro" id="IPR006153">
    <property type="entry name" value="Cation/H_exchanger_TM"/>
</dbReference>
<proteinExistence type="predicted"/>
<dbReference type="PANTHER" id="PTHR46157:SF8">
    <property type="entry name" value="GLUTATHIONE-REGULATED POTASSIUM-EFFLUX SYSTEM PROTEIN"/>
    <property type="match status" value="1"/>
</dbReference>
<evidence type="ECO:0000256" key="1">
    <source>
        <dbReference type="ARBA" id="ARBA00004141"/>
    </source>
</evidence>
<sequence length="127" mass="13140">MAVEANGNDLAQVVVLLAAGVVAAPIFKRIGLGSVLGYLAAGLVIGPYGLGFFSDSQAILHIAELGVVMFLFIIGLEMQPSRLWSMRQDIFGLGALQVLVCMGGLTLIGVGLGFPVIMSFVAGRASC</sequence>
<evidence type="ECO:0000259" key="6">
    <source>
        <dbReference type="Pfam" id="PF00999"/>
    </source>
</evidence>
<name>A0A9W5AYR8_9HYPH</name>
<keyword evidence="4 5" id="KW-0472">Membrane</keyword>
<dbReference type="PANTHER" id="PTHR46157">
    <property type="entry name" value="K(+) EFFLUX ANTIPORTER 3, CHLOROPLASTIC"/>
    <property type="match status" value="1"/>
</dbReference>
<evidence type="ECO:0000256" key="4">
    <source>
        <dbReference type="ARBA" id="ARBA00023136"/>
    </source>
</evidence>
<dbReference type="Proteomes" id="UP000191933">
    <property type="component" value="Unassembled WGS sequence"/>
</dbReference>
<dbReference type="GO" id="GO:0005886">
    <property type="term" value="C:plasma membrane"/>
    <property type="evidence" value="ECO:0007669"/>
    <property type="project" value="TreeGrafter"/>
</dbReference>
<accession>A0A9W5AYR8</accession>
<dbReference type="GO" id="GO:0015297">
    <property type="term" value="F:antiporter activity"/>
    <property type="evidence" value="ECO:0007669"/>
    <property type="project" value="InterPro"/>
</dbReference>
<gene>
    <name evidence="7" type="ORF">AGR2A_Cc120163</name>
</gene>
<feature type="transmembrane region" description="Helical" evidence="5">
    <location>
        <begin position="90"/>
        <end position="114"/>
    </location>
</feature>
<dbReference type="InterPro" id="IPR038770">
    <property type="entry name" value="Na+/solute_symporter_sf"/>
</dbReference>
<evidence type="ECO:0000256" key="5">
    <source>
        <dbReference type="SAM" id="Phobius"/>
    </source>
</evidence>